<accession>A0A5B0NJJ0</accession>
<dbReference type="AlphaFoldDB" id="A0A5B0NJJ0"/>
<feature type="compositionally biased region" description="Polar residues" evidence="1">
    <location>
        <begin position="10"/>
        <end position="33"/>
    </location>
</feature>
<gene>
    <name evidence="2" type="ORF">PGT21_000597</name>
</gene>
<feature type="region of interest" description="Disordered" evidence="1">
    <location>
        <begin position="1"/>
        <end position="51"/>
    </location>
</feature>
<organism evidence="2 3">
    <name type="scientific">Puccinia graminis f. sp. tritici</name>
    <dbReference type="NCBI Taxonomy" id="56615"/>
    <lineage>
        <taxon>Eukaryota</taxon>
        <taxon>Fungi</taxon>
        <taxon>Dikarya</taxon>
        <taxon>Basidiomycota</taxon>
        <taxon>Pucciniomycotina</taxon>
        <taxon>Pucciniomycetes</taxon>
        <taxon>Pucciniales</taxon>
        <taxon>Pucciniaceae</taxon>
        <taxon>Puccinia</taxon>
    </lineage>
</organism>
<evidence type="ECO:0000256" key="1">
    <source>
        <dbReference type="SAM" id="MobiDB-lite"/>
    </source>
</evidence>
<feature type="compositionally biased region" description="Basic and acidic residues" evidence="1">
    <location>
        <begin position="35"/>
        <end position="50"/>
    </location>
</feature>
<dbReference type="Proteomes" id="UP000324748">
    <property type="component" value="Unassembled WGS sequence"/>
</dbReference>
<reference evidence="2 3" key="1">
    <citation type="submission" date="2019-05" db="EMBL/GenBank/DDBJ databases">
        <title>Emergence of the Ug99 lineage of the wheat stem rust pathogen through somatic hybridization.</title>
        <authorList>
            <person name="Li F."/>
            <person name="Upadhyaya N.M."/>
            <person name="Sperschneider J."/>
            <person name="Matny O."/>
            <person name="Nguyen-Phuc H."/>
            <person name="Mago R."/>
            <person name="Raley C."/>
            <person name="Miller M.E."/>
            <person name="Silverstein K.A.T."/>
            <person name="Henningsen E."/>
            <person name="Hirsch C.D."/>
            <person name="Visser B."/>
            <person name="Pretorius Z.A."/>
            <person name="Steffenson B.J."/>
            <person name="Schwessinger B."/>
            <person name="Dodds P.N."/>
            <person name="Figueroa M."/>
        </authorList>
    </citation>
    <scope>NUCLEOTIDE SEQUENCE [LARGE SCALE GENOMIC DNA]</scope>
    <source>
        <strain evidence="2">21-0</strain>
    </source>
</reference>
<evidence type="ECO:0000313" key="2">
    <source>
        <dbReference type="EMBL" id="KAA1088933.1"/>
    </source>
</evidence>
<evidence type="ECO:0000313" key="3">
    <source>
        <dbReference type="Proteomes" id="UP000324748"/>
    </source>
</evidence>
<dbReference type="EMBL" id="VSWC01000093">
    <property type="protein sequence ID" value="KAA1088933.1"/>
    <property type="molecule type" value="Genomic_DNA"/>
</dbReference>
<protein>
    <submittedName>
        <fullName evidence="2">Uncharacterized protein</fullName>
    </submittedName>
</protein>
<keyword evidence="3" id="KW-1185">Reference proteome</keyword>
<comment type="caution">
    <text evidence="2">The sequence shown here is derived from an EMBL/GenBank/DDBJ whole genome shotgun (WGS) entry which is preliminary data.</text>
</comment>
<name>A0A5B0NJJ0_PUCGR</name>
<proteinExistence type="predicted"/>
<sequence length="171" mass="19039">MGKHTKHTNRLSTLSRPTTDNIKNTENTCNTNSTDHIKNTNDTNTTDKTDIPTQTELNNKVRASTLQHTKLGLLGFLLHRDAQRWVNPIRRATNHAIHLVETQATLTWTRPSLTLDSTLSSRVIRSIPGTTLVIHSGKQPYDWLCLSISMIAVMSGANSDASKSTETEMGY</sequence>